<name>A0ABD1NGB3_9FABA</name>
<feature type="coiled-coil region" evidence="6">
    <location>
        <begin position="243"/>
        <end position="273"/>
    </location>
</feature>
<dbReference type="InterPro" id="IPR027329">
    <property type="entry name" value="TPX2_C"/>
</dbReference>
<gene>
    <name evidence="9" type="ORF">Fmac_000712</name>
</gene>
<keyword evidence="10" id="KW-1185">Reference proteome</keyword>
<keyword evidence="3" id="KW-0963">Cytoplasm</keyword>
<dbReference type="EMBL" id="JBGMDY010000001">
    <property type="protein sequence ID" value="KAL2346712.1"/>
    <property type="molecule type" value="Genomic_DNA"/>
</dbReference>
<dbReference type="Proteomes" id="UP001603857">
    <property type="component" value="Unassembled WGS sequence"/>
</dbReference>
<feature type="compositionally biased region" description="Low complexity" evidence="7">
    <location>
        <begin position="375"/>
        <end position="386"/>
    </location>
</feature>
<organism evidence="9 10">
    <name type="scientific">Flemingia macrophylla</name>
    <dbReference type="NCBI Taxonomy" id="520843"/>
    <lineage>
        <taxon>Eukaryota</taxon>
        <taxon>Viridiplantae</taxon>
        <taxon>Streptophyta</taxon>
        <taxon>Embryophyta</taxon>
        <taxon>Tracheophyta</taxon>
        <taxon>Spermatophyta</taxon>
        <taxon>Magnoliopsida</taxon>
        <taxon>eudicotyledons</taxon>
        <taxon>Gunneridae</taxon>
        <taxon>Pentapetalae</taxon>
        <taxon>rosids</taxon>
        <taxon>fabids</taxon>
        <taxon>Fabales</taxon>
        <taxon>Fabaceae</taxon>
        <taxon>Papilionoideae</taxon>
        <taxon>50 kb inversion clade</taxon>
        <taxon>NPAAA clade</taxon>
        <taxon>indigoferoid/millettioid clade</taxon>
        <taxon>Phaseoleae</taxon>
        <taxon>Flemingia</taxon>
    </lineage>
</organism>
<dbReference type="PANTHER" id="PTHR31358:SF43">
    <property type="entry name" value="TPX2 (TARGETING PROTEIN FOR XKLP2) FAMILY PROTEIN"/>
    <property type="match status" value="1"/>
</dbReference>
<comment type="subcellular location">
    <subcellularLocation>
        <location evidence="1">Cytoplasm</location>
        <location evidence="1">Cytoskeleton</location>
    </subcellularLocation>
</comment>
<evidence type="ECO:0000256" key="1">
    <source>
        <dbReference type="ARBA" id="ARBA00004245"/>
    </source>
</evidence>
<feature type="region of interest" description="Disordered" evidence="7">
    <location>
        <begin position="1"/>
        <end position="33"/>
    </location>
</feature>
<keyword evidence="6" id="KW-0175">Coiled coil</keyword>
<feature type="compositionally biased region" description="Polar residues" evidence="7">
    <location>
        <begin position="319"/>
        <end position="332"/>
    </location>
</feature>
<comment type="caution">
    <text evidence="9">The sequence shown here is derived from an EMBL/GenBank/DDBJ whole genome shotgun (WGS) entry which is preliminary data.</text>
</comment>
<feature type="domain" description="TPX2 C-terminal" evidence="8">
    <location>
        <begin position="228"/>
        <end position="303"/>
    </location>
</feature>
<feature type="region of interest" description="Disordered" evidence="7">
    <location>
        <begin position="106"/>
        <end position="223"/>
    </location>
</feature>
<feature type="compositionally biased region" description="Basic and acidic residues" evidence="7">
    <location>
        <begin position="14"/>
        <end position="27"/>
    </location>
</feature>
<keyword evidence="5" id="KW-0206">Cytoskeleton</keyword>
<feature type="compositionally biased region" description="Low complexity" evidence="7">
    <location>
        <begin position="394"/>
        <end position="407"/>
    </location>
</feature>
<evidence type="ECO:0000256" key="5">
    <source>
        <dbReference type="ARBA" id="ARBA00023212"/>
    </source>
</evidence>
<comment type="similarity">
    <text evidence="2">Belongs to the TPX2 family.</text>
</comment>
<accession>A0ABD1NGB3</accession>
<keyword evidence="4" id="KW-0493">Microtubule</keyword>
<reference evidence="9 10" key="1">
    <citation type="submission" date="2024-08" db="EMBL/GenBank/DDBJ databases">
        <title>Insights into the chromosomal genome structure of Flemingia macrophylla.</title>
        <authorList>
            <person name="Ding Y."/>
            <person name="Zhao Y."/>
            <person name="Bi W."/>
            <person name="Wu M."/>
            <person name="Zhao G."/>
            <person name="Gong Y."/>
            <person name="Li W."/>
            <person name="Zhang P."/>
        </authorList>
    </citation>
    <scope>NUCLEOTIDE SEQUENCE [LARGE SCALE GENOMIC DNA]</scope>
    <source>
        <strain evidence="9">DYQJB</strain>
        <tissue evidence="9">Leaf</tissue>
    </source>
</reference>
<feature type="region of interest" description="Disordered" evidence="7">
    <location>
        <begin position="50"/>
        <end position="85"/>
    </location>
</feature>
<sequence length="472" mass="51182">MMDPSNLLPADGLDEVHQNGGHDDLSNGKDGVALNVDPAFTTVIETAAPNGKFENINPSDSTATDYSSKAEFEEGSNDNVDGNNVIISKEEEAEIIDRTEQLKAGKVSVKNKNAKPPSPRGIHASSIKKSKDGKNEEVASAVSNGNSALDSHPRQPVKNRSLNDKQARTAKLPGKSNAAPSEAPMEKTRPRLTKKGPLDNLQGEAESSSPTAEDAKPRRMGALPKYGFSFKCDERAERRKEFYSKLEEKIHAKEVEESNLQAKTKETQEAEIKMLRKSLGFKATPMPSFYQEPPPPRVELKKMPTTRAKSPKLGRKKSSTSSEPEGNTSSSARLGRLSLDEKVSQTNPPKGITPAHQKKPQRKSLPPRLTPEKISSSNSASVRTSSKAVNDNKTSLSSVTSEVTTLSNATREEKIEIAAANEENNVLLDETSKALPLNVDPGEAESPVNVDLVIEEKPQLTALVQEPIVAEQ</sequence>
<protein>
    <recommendedName>
        <fullName evidence="8">TPX2 C-terminal domain-containing protein</fullName>
    </recommendedName>
</protein>
<evidence type="ECO:0000259" key="8">
    <source>
        <dbReference type="Pfam" id="PF06886"/>
    </source>
</evidence>
<proteinExistence type="inferred from homology"/>
<evidence type="ECO:0000256" key="6">
    <source>
        <dbReference type="SAM" id="Coils"/>
    </source>
</evidence>
<evidence type="ECO:0000256" key="3">
    <source>
        <dbReference type="ARBA" id="ARBA00022490"/>
    </source>
</evidence>
<dbReference type="GO" id="GO:0005874">
    <property type="term" value="C:microtubule"/>
    <property type="evidence" value="ECO:0007669"/>
    <property type="project" value="UniProtKB-KW"/>
</dbReference>
<dbReference type="Pfam" id="PF06886">
    <property type="entry name" value="TPX2"/>
    <property type="match status" value="1"/>
</dbReference>
<dbReference type="PANTHER" id="PTHR31358">
    <property type="entry name" value="PROTEIN WVD2-LIKE 4"/>
    <property type="match status" value="1"/>
</dbReference>
<dbReference type="InterPro" id="IPR044833">
    <property type="entry name" value="WDL5/6"/>
</dbReference>
<evidence type="ECO:0000256" key="2">
    <source>
        <dbReference type="ARBA" id="ARBA00005885"/>
    </source>
</evidence>
<evidence type="ECO:0000313" key="10">
    <source>
        <dbReference type="Proteomes" id="UP001603857"/>
    </source>
</evidence>
<feature type="compositionally biased region" description="Polar residues" evidence="7">
    <location>
        <begin position="56"/>
        <end position="67"/>
    </location>
</feature>
<feature type="region of interest" description="Disordered" evidence="7">
    <location>
        <begin position="276"/>
        <end position="407"/>
    </location>
</feature>
<evidence type="ECO:0000256" key="4">
    <source>
        <dbReference type="ARBA" id="ARBA00022701"/>
    </source>
</evidence>
<evidence type="ECO:0000313" key="9">
    <source>
        <dbReference type="EMBL" id="KAL2346712.1"/>
    </source>
</evidence>
<feature type="compositionally biased region" description="Basic residues" evidence="7">
    <location>
        <begin position="309"/>
        <end position="318"/>
    </location>
</feature>
<evidence type="ECO:0000256" key="7">
    <source>
        <dbReference type="SAM" id="MobiDB-lite"/>
    </source>
</evidence>
<dbReference type="AlphaFoldDB" id="A0ABD1NGB3"/>